<name>A0AAV2FF16_9ROSI</name>
<feature type="region of interest" description="Disordered" evidence="1">
    <location>
        <begin position="1"/>
        <end position="21"/>
    </location>
</feature>
<sequence length="95" mass="10327">MRCPPATTHDEPTSSDKKTLVARLRRRSSFCRKRQPEKVKPANPCSTFISLQTTSAFCDSQAMSACRNYGRLGAEQGGAMGAEQGSRIEADSSDV</sequence>
<organism evidence="2 3">
    <name type="scientific">Linum trigynum</name>
    <dbReference type="NCBI Taxonomy" id="586398"/>
    <lineage>
        <taxon>Eukaryota</taxon>
        <taxon>Viridiplantae</taxon>
        <taxon>Streptophyta</taxon>
        <taxon>Embryophyta</taxon>
        <taxon>Tracheophyta</taxon>
        <taxon>Spermatophyta</taxon>
        <taxon>Magnoliopsida</taxon>
        <taxon>eudicotyledons</taxon>
        <taxon>Gunneridae</taxon>
        <taxon>Pentapetalae</taxon>
        <taxon>rosids</taxon>
        <taxon>fabids</taxon>
        <taxon>Malpighiales</taxon>
        <taxon>Linaceae</taxon>
        <taxon>Linum</taxon>
    </lineage>
</organism>
<dbReference type="EMBL" id="OZ034819">
    <property type="protein sequence ID" value="CAL1396637.1"/>
    <property type="molecule type" value="Genomic_DNA"/>
</dbReference>
<keyword evidence="3" id="KW-1185">Reference proteome</keyword>
<dbReference type="Proteomes" id="UP001497516">
    <property type="component" value="Chromosome 6"/>
</dbReference>
<protein>
    <submittedName>
        <fullName evidence="2">Uncharacterized protein</fullName>
    </submittedName>
</protein>
<evidence type="ECO:0000313" key="3">
    <source>
        <dbReference type="Proteomes" id="UP001497516"/>
    </source>
</evidence>
<feature type="compositionally biased region" description="Basic and acidic residues" evidence="1">
    <location>
        <begin position="8"/>
        <end position="19"/>
    </location>
</feature>
<accession>A0AAV2FF16</accession>
<proteinExistence type="predicted"/>
<reference evidence="2 3" key="1">
    <citation type="submission" date="2024-04" db="EMBL/GenBank/DDBJ databases">
        <authorList>
            <person name="Fracassetti M."/>
        </authorList>
    </citation>
    <scope>NUCLEOTIDE SEQUENCE [LARGE SCALE GENOMIC DNA]</scope>
</reference>
<evidence type="ECO:0000313" key="2">
    <source>
        <dbReference type="EMBL" id="CAL1396637.1"/>
    </source>
</evidence>
<feature type="compositionally biased region" description="Basic and acidic residues" evidence="1">
    <location>
        <begin position="86"/>
        <end position="95"/>
    </location>
</feature>
<dbReference type="AlphaFoldDB" id="A0AAV2FF16"/>
<evidence type="ECO:0000256" key="1">
    <source>
        <dbReference type="SAM" id="MobiDB-lite"/>
    </source>
</evidence>
<feature type="region of interest" description="Disordered" evidence="1">
    <location>
        <begin position="75"/>
        <end position="95"/>
    </location>
</feature>
<gene>
    <name evidence="2" type="ORF">LTRI10_LOCUS36992</name>
</gene>